<protein>
    <recommendedName>
        <fullName evidence="11">Aquaporin</fullName>
    </recommendedName>
</protein>
<name>H2AZY1_KAZAF</name>
<dbReference type="GO" id="GO:0015254">
    <property type="term" value="F:glycerol channel activity"/>
    <property type="evidence" value="ECO:0007669"/>
    <property type="project" value="TreeGrafter"/>
</dbReference>
<feature type="transmembrane region" description="Helical" evidence="8">
    <location>
        <begin position="407"/>
        <end position="425"/>
    </location>
</feature>
<evidence type="ECO:0000256" key="6">
    <source>
        <dbReference type="ARBA" id="ARBA00023136"/>
    </source>
</evidence>
<feature type="compositionally biased region" description="Low complexity" evidence="7">
    <location>
        <begin position="25"/>
        <end position="46"/>
    </location>
</feature>
<evidence type="ECO:0000256" key="3">
    <source>
        <dbReference type="ARBA" id="ARBA00022448"/>
    </source>
</evidence>
<dbReference type="InterPro" id="IPR022357">
    <property type="entry name" value="MIP_CS"/>
</dbReference>
<feature type="transmembrane region" description="Helical" evidence="8">
    <location>
        <begin position="209"/>
        <end position="228"/>
    </location>
</feature>
<reference evidence="9 10" key="1">
    <citation type="journal article" date="2011" name="Proc. Natl. Acad. Sci. U.S.A.">
        <title>Evolutionary erosion of yeast sex chromosomes by mating-type switching accidents.</title>
        <authorList>
            <person name="Gordon J.L."/>
            <person name="Armisen D."/>
            <person name="Proux-Wera E."/>
            <person name="Oheigeartaigh S.S."/>
            <person name="Byrne K.P."/>
            <person name="Wolfe K.H."/>
        </authorList>
    </citation>
    <scope>NUCLEOTIDE SEQUENCE [LARGE SCALE GENOMIC DNA]</scope>
    <source>
        <strain evidence="10">ATCC 22294 / BCRC 22015 / CBS 2517 / CECT 1963 / NBRC 1671 / NRRL Y-8276</strain>
    </source>
</reference>
<feature type="region of interest" description="Disordered" evidence="7">
    <location>
        <begin position="535"/>
        <end position="580"/>
    </location>
</feature>
<feature type="region of interest" description="Disordered" evidence="7">
    <location>
        <begin position="599"/>
        <end position="638"/>
    </location>
</feature>
<feature type="transmembrane region" description="Helical" evidence="8">
    <location>
        <begin position="322"/>
        <end position="344"/>
    </location>
</feature>
<dbReference type="NCBIfam" id="TIGR00861">
    <property type="entry name" value="MIP"/>
    <property type="match status" value="1"/>
</dbReference>
<dbReference type="EMBL" id="HE650829">
    <property type="protein sequence ID" value="CCF59931.1"/>
    <property type="molecule type" value="Genomic_DNA"/>
</dbReference>
<dbReference type="InParanoid" id="H2AZY1"/>
<dbReference type="GeneID" id="13883567"/>
<dbReference type="InterPro" id="IPR050363">
    <property type="entry name" value="MIP/Aquaporin"/>
</dbReference>
<dbReference type="GO" id="GO:0015250">
    <property type="term" value="F:water channel activity"/>
    <property type="evidence" value="ECO:0007669"/>
    <property type="project" value="TreeGrafter"/>
</dbReference>
<feature type="compositionally biased region" description="Polar residues" evidence="7">
    <location>
        <begin position="611"/>
        <end position="631"/>
    </location>
</feature>
<dbReference type="PANTHER" id="PTHR43829">
    <property type="entry name" value="AQUAPORIN OR AQUAGLYCEROPORIN RELATED"/>
    <property type="match status" value="1"/>
</dbReference>
<dbReference type="eggNOG" id="KOG0224">
    <property type="taxonomic scope" value="Eukaryota"/>
</dbReference>
<evidence type="ECO:0000313" key="9">
    <source>
        <dbReference type="EMBL" id="CCF59931.1"/>
    </source>
</evidence>
<dbReference type="HOGENOM" id="CLU_027014_0_0_1"/>
<dbReference type="AlphaFoldDB" id="H2AZY1"/>
<dbReference type="Proteomes" id="UP000005220">
    <property type="component" value="Chromosome 9"/>
</dbReference>
<evidence type="ECO:0008006" key="11">
    <source>
        <dbReference type="Google" id="ProtNLM"/>
    </source>
</evidence>
<dbReference type="RefSeq" id="XP_003959066.1">
    <property type="nucleotide sequence ID" value="XM_003959017.1"/>
</dbReference>
<dbReference type="PROSITE" id="PS00221">
    <property type="entry name" value="MIP"/>
    <property type="match status" value="1"/>
</dbReference>
<dbReference type="InterPro" id="IPR000425">
    <property type="entry name" value="MIP"/>
</dbReference>
<evidence type="ECO:0000256" key="2">
    <source>
        <dbReference type="ARBA" id="ARBA00006175"/>
    </source>
</evidence>
<comment type="subcellular location">
    <subcellularLocation>
        <location evidence="1">Membrane</location>
        <topology evidence="1">Multi-pass membrane protein</topology>
    </subcellularLocation>
</comment>
<dbReference type="PRINTS" id="PR00783">
    <property type="entry name" value="MINTRINSICP"/>
</dbReference>
<accession>H2AZY1</accession>
<feature type="compositionally biased region" description="Low complexity" evidence="7">
    <location>
        <begin position="140"/>
        <end position="159"/>
    </location>
</feature>
<proteinExistence type="inferred from homology"/>
<organism evidence="9 10">
    <name type="scientific">Kazachstania africana (strain ATCC 22294 / BCRC 22015 / CBS 2517 / CECT 1963 / NBRC 1671 / NRRL Y-8276)</name>
    <name type="common">Yeast</name>
    <name type="synonym">Kluyveromyces africanus</name>
    <dbReference type="NCBI Taxonomy" id="1071382"/>
    <lineage>
        <taxon>Eukaryota</taxon>
        <taxon>Fungi</taxon>
        <taxon>Dikarya</taxon>
        <taxon>Ascomycota</taxon>
        <taxon>Saccharomycotina</taxon>
        <taxon>Saccharomycetes</taxon>
        <taxon>Saccharomycetales</taxon>
        <taxon>Saccharomycetaceae</taxon>
        <taxon>Kazachstania</taxon>
    </lineage>
</organism>
<dbReference type="KEGG" id="kaf:KAFR_0I01500"/>
<keyword evidence="6 8" id="KW-0472">Membrane</keyword>
<dbReference type="STRING" id="1071382.H2AZY1"/>
<evidence type="ECO:0000256" key="7">
    <source>
        <dbReference type="SAM" id="MobiDB-lite"/>
    </source>
</evidence>
<dbReference type="CDD" id="cd00333">
    <property type="entry name" value="MIP"/>
    <property type="match status" value="1"/>
</dbReference>
<dbReference type="OrthoDB" id="3222at2759"/>
<feature type="compositionally biased region" description="Polar residues" evidence="7">
    <location>
        <begin position="15"/>
        <end position="24"/>
    </location>
</feature>
<keyword evidence="5 8" id="KW-1133">Transmembrane helix</keyword>
<evidence type="ECO:0000256" key="1">
    <source>
        <dbReference type="ARBA" id="ARBA00004141"/>
    </source>
</evidence>
<keyword evidence="3" id="KW-0813">Transport</keyword>
<evidence type="ECO:0000256" key="5">
    <source>
        <dbReference type="ARBA" id="ARBA00022989"/>
    </source>
</evidence>
<feature type="region of interest" description="Disordered" evidence="7">
    <location>
        <begin position="132"/>
        <end position="168"/>
    </location>
</feature>
<dbReference type="SUPFAM" id="SSF81338">
    <property type="entry name" value="Aquaporin-like"/>
    <property type="match status" value="1"/>
</dbReference>
<keyword evidence="4 8" id="KW-0812">Transmembrane</keyword>
<dbReference type="InterPro" id="IPR023271">
    <property type="entry name" value="Aquaporin-like"/>
</dbReference>
<dbReference type="Gene3D" id="1.20.1080.10">
    <property type="entry name" value="Glycerol uptake facilitator protein"/>
    <property type="match status" value="1"/>
</dbReference>
<dbReference type="PANTHER" id="PTHR43829:SF9">
    <property type="entry name" value="AQUAPORIN-9"/>
    <property type="match status" value="1"/>
</dbReference>
<gene>
    <name evidence="9" type="primary">KAFR0I01500</name>
    <name evidence="9" type="ORF">KAFR_0I01500</name>
</gene>
<sequence length="638" mass="70828">MSNPNEAINDFLIDENTNSQSHPDTNTNTNNSSNGNNTSRSGSNNHNNEDFDYEMQDLRQNNNNSANTYSSRPTTSYIPQYTINTFPIQEVVPNSQMAMATGMDMNNDARGLRGRTNTVSANVLNVSDFYSDNNNQFHSNDPNDNINNDNNSNHANQDNNYDENTENNVPMMVKPKTLYQNPQTPTVLPSTYHPINKWSSIKQSIFKEFLAEFMGTMIMILFGCAVCCQVEIGGRAQENAFNEALQALNNTADAENIAVIQTLQNLVSSTGAGTFDNIPLGWGAAVLMGYFGAGGSAISGAHLNPAVTVSNFIFRGFPAKKVMWYISGQLLGGFAGGLICLILYKKVIEENYSDWKSNITVSGFFVTVPKTYLSTSRQVTSEFITTATFQAGLFALTDPYTSLASEVFPIMLFILIFILNAAMSYQTGCAINMARDFGPRLGLYAAGFDRAVLWESNHHYFWVPMCVPYIGAVTGGLIYDICVYQGHESPVNWPLSLYKEMITNWWFRRPGWKRRNRGRSTSDLSDFSFQNDDDNASDIIKNTEDGDEPIQGILKSKKSRTKTTDPNVTDDAENAHKSVSFKSVQRGKRMFGGVPTILEENDSIETASLGAKSSNDSDMYSETSSLPQFTSHIEKRPE</sequence>
<evidence type="ECO:0000256" key="8">
    <source>
        <dbReference type="SAM" id="Phobius"/>
    </source>
</evidence>
<dbReference type="GO" id="GO:0005886">
    <property type="term" value="C:plasma membrane"/>
    <property type="evidence" value="ECO:0007669"/>
    <property type="project" value="TreeGrafter"/>
</dbReference>
<evidence type="ECO:0000313" key="10">
    <source>
        <dbReference type="Proteomes" id="UP000005220"/>
    </source>
</evidence>
<dbReference type="Pfam" id="PF00230">
    <property type="entry name" value="MIP"/>
    <property type="match status" value="1"/>
</dbReference>
<evidence type="ECO:0000256" key="4">
    <source>
        <dbReference type="ARBA" id="ARBA00022692"/>
    </source>
</evidence>
<dbReference type="FunCoup" id="H2AZY1">
    <property type="interactions" value="49"/>
</dbReference>
<keyword evidence="10" id="KW-1185">Reference proteome</keyword>
<feature type="region of interest" description="Disordered" evidence="7">
    <location>
        <begin position="15"/>
        <end position="50"/>
    </location>
</feature>
<comment type="similarity">
    <text evidence="2">Belongs to the MIP/aquaporin (TC 1.A.8) family.</text>
</comment>